<gene>
    <name evidence="1" type="ORF">CYMTET_14515</name>
</gene>
<dbReference type="Proteomes" id="UP001190700">
    <property type="component" value="Unassembled WGS sequence"/>
</dbReference>
<reference evidence="1 2" key="1">
    <citation type="journal article" date="2015" name="Genome Biol. Evol.">
        <title>Comparative Genomics of a Bacterivorous Green Alga Reveals Evolutionary Causalities and Consequences of Phago-Mixotrophic Mode of Nutrition.</title>
        <authorList>
            <person name="Burns J.A."/>
            <person name="Paasch A."/>
            <person name="Narechania A."/>
            <person name="Kim E."/>
        </authorList>
    </citation>
    <scope>NUCLEOTIDE SEQUENCE [LARGE SCALE GENOMIC DNA]</scope>
    <source>
        <strain evidence="1 2">PLY_AMNH</strain>
    </source>
</reference>
<dbReference type="GO" id="GO:0061630">
    <property type="term" value="F:ubiquitin protein ligase activity"/>
    <property type="evidence" value="ECO:0007669"/>
    <property type="project" value="TreeGrafter"/>
</dbReference>
<accession>A0AAE0GG82</accession>
<sequence length="162" mass="17010">MREVDVLGVGVVVGSYAWWRFQGVELVGGLCVVEALGLGLWEGCVGLWEELCVVGALGLGCGRAVRGKVDIKNSRKHSAGKSHDIINEECMVCTMCKACTGYGNSCCNHEENRTGGEMCGCGGGNSGCKDCGMCEGCTEMLPECLVQGNGFLGCTAYCDDSE</sequence>
<evidence type="ECO:0000313" key="2">
    <source>
        <dbReference type="Proteomes" id="UP001190700"/>
    </source>
</evidence>
<comment type="caution">
    <text evidence="1">The sequence shown here is derived from an EMBL/GenBank/DDBJ whole genome shotgun (WGS) entry which is preliminary data.</text>
</comment>
<organism evidence="1 2">
    <name type="scientific">Cymbomonas tetramitiformis</name>
    <dbReference type="NCBI Taxonomy" id="36881"/>
    <lineage>
        <taxon>Eukaryota</taxon>
        <taxon>Viridiplantae</taxon>
        <taxon>Chlorophyta</taxon>
        <taxon>Pyramimonadophyceae</taxon>
        <taxon>Pyramimonadales</taxon>
        <taxon>Pyramimonadaceae</taxon>
        <taxon>Cymbomonas</taxon>
    </lineage>
</organism>
<name>A0AAE0GG82_9CHLO</name>
<keyword evidence="2" id="KW-1185">Reference proteome</keyword>
<evidence type="ECO:0000313" key="1">
    <source>
        <dbReference type="EMBL" id="KAK3277483.1"/>
    </source>
</evidence>
<proteinExistence type="predicted"/>
<dbReference type="PANTHER" id="PTHR45943:SF1">
    <property type="entry name" value="E3 UBIQUITIN-PROTEIN LIGASE MYCBP2"/>
    <property type="match status" value="1"/>
</dbReference>
<dbReference type="PANTHER" id="PTHR45943">
    <property type="entry name" value="E3 UBIQUITIN-PROTEIN LIGASE MYCBP2"/>
    <property type="match status" value="1"/>
</dbReference>
<dbReference type="EMBL" id="LGRX02006084">
    <property type="protein sequence ID" value="KAK3277483.1"/>
    <property type="molecule type" value="Genomic_DNA"/>
</dbReference>
<dbReference type="GO" id="GO:0005886">
    <property type="term" value="C:plasma membrane"/>
    <property type="evidence" value="ECO:0007669"/>
    <property type="project" value="TreeGrafter"/>
</dbReference>
<dbReference type="GO" id="GO:0005634">
    <property type="term" value="C:nucleus"/>
    <property type="evidence" value="ECO:0007669"/>
    <property type="project" value="TreeGrafter"/>
</dbReference>
<dbReference type="AlphaFoldDB" id="A0AAE0GG82"/>
<protein>
    <submittedName>
        <fullName evidence="1">Uncharacterized protein</fullName>
    </submittedName>
</protein>